<name>A0A2A6BZJ0_PRIPA</name>
<reference evidence="2" key="1">
    <citation type="journal article" date="2008" name="Nat. Genet.">
        <title>The Pristionchus pacificus genome provides a unique perspective on nematode lifestyle and parasitism.</title>
        <authorList>
            <person name="Dieterich C."/>
            <person name="Clifton S.W."/>
            <person name="Schuster L.N."/>
            <person name="Chinwalla A."/>
            <person name="Delehaunty K."/>
            <person name="Dinkelacker I."/>
            <person name="Fulton L."/>
            <person name="Fulton R."/>
            <person name="Godfrey J."/>
            <person name="Minx P."/>
            <person name="Mitreva M."/>
            <person name="Roeseler W."/>
            <person name="Tian H."/>
            <person name="Witte H."/>
            <person name="Yang S.P."/>
            <person name="Wilson R.K."/>
            <person name="Sommer R.J."/>
        </authorList>
    </citation>
    <scope>NUCLEOTIDE SEQUENCE [LARGE SCALE GENOMIC DNA]</scope>
    <source>
        <strain evidence="2">PS312</strain>
    </source>
</reference>
<evidence type="ECO:0000313" key="2">
    <source>
        <dbReference type="Proteomes" id="UP000005239"/>
    </source>
</evidence>
<dbReference type="EnsemblMetazoa" id="PPA42229.1">
    <property type="protein sequence ID" value="PPA42229.1"/>
    <property type="gene ID" value="WBGene00280598"/>
</dbReference>
<organism evidence="1 2">
    <name type="scientific">Pristionchus pacificus</name>
    <name type="common">Parasitic nematode worm</name>
    <dbReference type="NCBI Taxonomy" id="54126"/>
    <lineage>
        <taxon>Eukaryota</taxon>
        <taxon>Metazoa</taxon>
        <taxon>Ecdysozoa</taxon>
        <taxon>Nematoda</taxon>
        <taxon>Chromadorea</taxon>
        <taxon>Rhabditida</taxon>
        <taxon>Rhabditina</taxon>
        <taxon>Diplogasteromorpha</taxon>
        <taxon>Diplogasteroidea</taxon>
        <taxon>Neodiplogasteridae</taxon>
        <taxon>Pristionchus</taxon>
    </lineage>
</organism>
<protein>
    <submittedName>
        <fullName evidence="1">Uncharacterized protein</fullName>
    </submittedName>
</protein>
<accession>A0A8R1UZ77</accession>
<accession>A0A2A6BZJ0</accession>
<gene>
    <name evidence="1" type="primary">WBGene00280598</name>
</gene>
<proteinExistence type="predicted"/>
<evidence type="ECO:0000313" key="1">
    <source>
        <dbReference type="EnsemblMetazoa" id="PPA42229.1"/>
    </source>
</evidence>
<dbReference type="OrthoDB" id="7250310at2759"/>
<dbReference type="Proteomes" id="UP000005239">
    <property type="component" value="Unassembled WGS sequence"/>
</dbReference>
<sequence length="1566" mass="177764">MVSGACIVNFVDVNSPYQKEIATTQVNTLTVPVISIYFPSVEFQCNSGFKLQYESDAKWAEPESIKCTGNQLLISLTTGISSIVPDHIRCMKKLCDLQHFNYNNECEAKLNCVEPQQLANKDLKCDSEFGLQAKFDKAWEDVKSASCVSNSFQVIDKMDVKLGLEKYAMAFRCVQMNIDERFDNSGCKFQDCEKPTGCGEMKCKEQWALLILKNGKWKEVQSSSCNAGTFRGKLLNNGEEFDDPEAKVKCARQKCTQCKNPCPTCTDNEFKDVKKWDKCTEFSCDPSTRTILGSKPLKPTKFTCDRVEKDRTMWKVDTEFDMVIPTITCKSCKRVSPLKTDCSPNDKGCEQVELDDTNPVTCNNPFIGYEKILFYDHAKTGWEQISNLQCNKATGSWHATDKSGKDVVVPKGVKIYCHYGCNYDRYYDGECDADNDCELLEDFMGHPGKCKDDYGLQIDFGTQSPSGWIDVQSVYCDKNRFKAKADKESDAYPYRIRCIRKDLSNLVDKSDCEDAECTEPTNCLQIYCDAMSSLHIRSDSEWIADVGSARCDSDKLTYSKKGDAAIFVANNPKVKCVRMKCTFCENPCKNCNPRAVFSKSTKWNECVKFECAEHTRTTFLPQSSNLKAENAKLECVEQSLWRVEGKDIMGKEVMCEKLCSVSNKLDNKCDPKDLHCVEVELDNDNPLACDKKLFFADDNNQMVQISNLSCDKTEGIWMTKIDGKAEKTELKGGSKLYCHFGCDITKYFDGNNCADKSECKQPKLFPNAPCEKDFGLQVKFDNAIPGEWIDISKITCVNEHFEVFDHDSKRIDKFPHDFRCIQKEIHKYFEVADCEDEKNCAKPTHCSSLTCDDQCSLQISYSVAAPFQWDVIDSIRCDSDHFKSTNFKDVKKGATAIRCAQHRCTHCANPCDTCRTNFPTAKFTKSTKWDECSTFTCGINTRTILNGVVDGALKNVTLVCNSVGYLITMWDEGGEVKEATSVHCENSCELHHPIRSECVKNDFCNDWDPDDDGLHSCEYERFYKTKELVLVPIEGINCKKDNGKWEVTLANGAKEEAPEDITLSCHAACNISFYTKTQCTDENNCKAPTTSADGSAYSCDDDYGLQVDFGTEQTPSGWQDVSFVKCESYRFKAYNKENSEISAFPKEIRCIRKNLRHYFKHCDEKTEKCGSPTNCTKLECDKQFALQVEFDSNKLVEVEWATCNSHEFTINEINQEPSRKLQPKGIRCIRLKCTYCTTPCPKCHENSTAKFIGSSNWNDCAQFTCGLNADVMLKEKSYTKNLENATLTCTTHDDDKQVWSANGQIYEISKDVTCENSCELKSPLRSRCENSTTCEELPKSVYSCSKKMFFIPPDGKLDEIYGFKCKKDEGVWQATRAMDHTDVIVPTNSNIYCHAGDCDISRIFPECGGDEEFCDEFLREKNEFHCPEGGYTFWSRYSEDDEWKEMKGVTRLSCIAGSIVYGKKKENYDFQASCRIHPVAKQVAANMAPLYFFLVTLILVAIVIAYVFVHISNGSRPSSYHFHHTTMLFTTRRTHVLLNCAVDVQPPTSIWFLHDFLHLRRDFPDK</sequence>
<reference evidence="1" key="2">
    <citation type="submission" date="2022-06" db="UniProtKB">
        <authorList>
            <consortium name="EnsemblMetazoa"/>
        </authorList>
    </citation>
    <scope>IDENTIFICATION</scope>
    <source>
        <strain evidence="1">PS312</strain>
    </source>
</reference>
<keyword evidence="2" id="KW-1185">Reference proteome</keyword>